<organism evidence="4">
    <name type="scientific">Candidatus Nitrosarchaeum limnium SFB1</name>
    <dbReference type="NCBI Taxonomy" id="886738"/>
    <lineage>
        <taxon>Archaea</taxon>
        <taxon>Nitrososphaerota</taxon>
        <taxon>Nitrososphaeria</taxon>
        <taxon>Nitrosopumilales</taxon>
        <taxon>Nitrosopumilaceae</taxon>
        <taxon>Nitrosarchaeum</taxon>
    </lineage>
</organism>
<sequence length="251" mass="28303">MDEMYEKLLENIKNSISETVKEKKIGIAFSGGVDSALVSKICSVMSYDVTLLTIGFAESHDILFAKEVNAFLKYPHHILEIDPETFPEISSKVNQAINTENLSWNENCIAFYYVSKLANSLNLDTVITANGIDELFCGYNAYREAFSGGESQITKVMDTKLDNELKMMKAVNLVASEFKVKIVQPLLSSQFIEYAKTIPLSEKIHDSEDLYRKHIIRKLASTVGVPEISYTKRKKALQYGSKIHKALLKTR</sequence>
<evidence type="ECO:0000259" key="3">
    <source>
        <dbReference type="Pfam" id="PF00733"/>
    </source>
</evidence>
<proteinExistence type="predicted"/>
<gene>
    <name evidence="4" type="ORF">Nlim_1849</name>
</gene>
<dbReference type="SUPFAM" id="SSF52402">
    <property type="entry name" value="Adenine nucleotide alpha hydrolases-like"/>
    <property type="match status" value="1"/>
</dbReference>
<comment type="caution">
    <text evidence="4">The sequence shown here is derived from an EMBL/GenBank/DDBJ whole genome shotgun (WGS) entry which is preliminary data.</text>
</comment>
<dbReference type="GO" id="GO:0004066">
    <property type="term" value="F:asparagine synthase (glutamine-hydrolyzing) activity"/>
    <property type="evidence" value="ECO:0007669"/>
    <property type="project" value="InterPro"/>
</dbReference>
<dbReference type="PANTHER" id="PTHR11772:SF2">
    <property type="entry name" value="ASPARAGINE SYNTHETASE [GLUTAMINE-HYDROLYZING]"/>
    <property type="match status" value="1"/>
</dbReference>
<dbReference type="CDD" id="cd01991">
    <property type="entry name" value="Asn_synthase_B_C"/>
    <property type="match status" value="1"/>
</dbReference>
<dbReference type="Proteomes" id="UP000004348">
    <property type="component" value="Chromosome"/>
</dbReference>
<evidence type="ECO:0000256" key="1">
    <source>
        <dbReference type="ARBA" id="ARBA00022741"/>
    </source>
</evidence>
<dbReference type="PANTHER" id="PTHR11772">
    <property type="entry name" value="ASPARAGINE SYNTHETASE"/>
    <property type="match status" value="1"/>
</dbReference>
<dbReference type="PATRIC" id="fig|886738.10.peg.1985"/>
<dbReference type="GO" id="GO:0006529">
    <property type="term" value="P:asparagine biosynthetic process"/>
    <property type="evidence" value="ECO:0007669"/>
    <property type="project" value="InterPro"/>
</dbReference>
<dbReference type="HOGENOM" id="CLU_1063970_0_0_2"/>
<dbReference type="GO" id="GO:0005829">
    <property type="term" value="C:cytosol"/>
    <property type="evidence" value="ECO:0007669"/>
    <property type="project" value="TreeGrafter"/>
</dbReference>
<dbReference type="InterPro" id="IPR050795">
    <property type="entry name" value="Asn_Synthetase"/>
</dbReference>
<dbReference type="Gene3D" id="3.40.50.620">
    <property type="entry name" value="HUPs"/>
    <property type="match status" value="1"/>
</dbReference>
<evidence type="ECO:0000256" key="2">
    <source>
        <dbReference type="ARBA" id="ARBA00022840"/>
    </source>
</evidence>
<dbReference type="STRING" id="886738.Nlim_1849"/>
<evidence type="ECO:0000313" key="4">
    <source>
        <dbReference type="EMBL" id="EGG41386.1"/>
    </source>
</evidence>
<dbReference type="AlphaFoldDB" id="F3KMU4"/>
<feature type="domain" description="Asparagine synthetase" evidence="3">
    <location>
        <begin position="13"/>
        <end position="149"/>
    </location>
</feature>
<accession>F3KMU4</accession>
<dbReference type="GO" id="GO:0005524">
    <property type="term" value="F:ATP binding"/>
    <property type="evidence" value="ECO:0007669"/>
    <property type="project" value="UniProtKB-KW"/>
</dbReference>
<dbReference type="InterPro" id="IPR014729">
    <property type="entry name" value="Rossmann-like_a/b/a_fold"/>
</dbReference>
<dbReference type="Pfam" id="PF00733">
    <property type="entry name" value="Asn_synthase"/>
    <property type="match status" value="1"/>
</dbReference>
<name>F3KMU4_9ARCH</name>
<dbReference type="EMBL" id="AEGP01000065">
    <property type="protein sequence ID" value="EGG41386.1"/>
    <property type="molecule type" value="Genomic_DNA"/>
</dbReference>
<keyword evidence="1" id="KW-0547">Nucleotide-binding</keyword>
<reference evidence="4" key="1">
    <citation type="journal article" date="2011" name="PLoS ONE">
        <title>Genome of a low-salinity ammonia-oxidizing archaeon determined by single-cell and metagenomic analysis.</title>
        <authorList>
            <person name="Blainey P.C."/>
            <person name="Mosier A.C."/>
            <person name="Potanina A."/>
            <person name="Francis C.A."/>
            <person name="Quake S.R."/>
        </authorList>
    </citation>
    <scope>NUCLEOTIDE SEQUENCE [LARGE SCALE GENOMIC DNA]</scope>
    <source>
        <strain evidence="4">SFB1</strain>
    </source>
</reference>
<keyword evidence="2" id="KW-0067">ATP-binding</keyword>
<protein>
    <submittedName>
        <fullName evidence="4">Asparagine synthase</fullName>
    </submittedName>
</protein>
<dbReference type="InterPro" id="IPR001962">
    <property type="entry name" value="Asn_synthase"/>
</dbReference>